<accession>A0A067PFT9</accession>
<dbReference type="PANTHER" id="PTHR30575">
    <property type="entry name" value="PEPTIDASE M20"/>
    <property type="match status" value="1"/>
</dbReference>
<dbReference type="GO" id="GO:0016805">
    <property type="term" value="F:dipeptidase activity"/>
    <property type="evidence" value="ECO:0007669"/>
    <property type="project" value="InterPro"/>
</dbReference>
<keyword evidence="5" id="KW-1185">Reference proteome</keyword>
<dbReference type="STRING" id="933084.A0A067PFT9"/>
<comment type="similarity">
    <text evidence="1 2">Belongs to the peptidase M20A family.</text>
</comment>
<dbReference type="AlphaFoldDB" id="A0A067PFT9"/>
<name>A0A067PFT9_9AGAM</name>
<evidence type="ECO:0000313" key="5">
    <source>
        <dbReference type="Proteomes" id="UP000027265"/>
    </source>
</evidence>
<organism evidence="4 5">
    <name type="scientific">Jaapia argillacea MUCL 33604</name>
    <dbReference type="NCBI Taxonomy" id="933084"/>
    <lineage>
        <taxon>Eukaryota</taxon>
        <taxon>Fungi</taxon>
        <taxon>Dikarya</taxon>
        <taxon>Basidiomycota</taxon>
        <taxon>Agaricomycotina</taxon>
        <taxon>Agaricomycetes</taxon>
        <taxon>Agaricomycetidae</taxon>
        <taxon>Jaapiales</taxon>
        <taxon>Jaapiaceae</taxon>
        <taxon>Jaapia</taxon>
    </lineage>
</organism>
<dbReference type="PIRSF" id="PIRSF037226">
    <property type="entry name" value="Amidohydrolase_ACY1L2_prd"/>
    <property type="match status" value="1"/>
</dbReference>
<dbReference type="OrthoDB" id="6119954at2759"/>
<dbReference type="Pfam" id="PF07687">
    <property type="entry name" value="M20_dimer"/>
    <property type="match status" value="1"/>
</dbReference>
<dbReference type="InterPro" id="IPR052030">
    <property type="entry name" value="Peptidase_M20/M20A_hydrolases"/>
</dbReference>
<dbReference type="Gene3D" id="3.40.630.10">
    <property type="entry name" value="Zn peptidases"/>
    <property type="match status" value="1"/>
</dbReference>
<dbReference type="InterPro" id="IPR002933">
    <property type="entry name" value="Peptidase_M20"/>
</dbReference>
<dbReference type="SUPFAM" id="SSF53187">
    <property type="entry name" value="Zn-dependent exopeptidases"/>
    <property type="match status" value="1"/>
</dbReference>
<dbReference type="PANTHER" id="PTHR30575:SF0">
    <property type="entry name" value="XAA-ARG DIPEPTIDASE"/>
    <property type="match status" value="1"/>
</dbReference>
<sequence>MDTIEKKINELGPALRSLSLQIHSHPELMFEERFAHDKLTKFMSSHGFTVTKHYLGLETAWRAEWSYGKGGRILGVNSEMDALPGIGHACGHNLIAIAGVGIAIAVKAALKKHNVPGKVVLLGTPAEEGGTGKIILLERGGYKDMAACIMCHPTIGPVPNQWAGVKSSLSVQSIEAEYFGHTAHASAAPWEGTNALDAAFLAYTNISALRQQMKPDHRVHGVITGKDTMAANVIPDYTKMTWLVRAPSWKEVEVLRERVLACLQAASLATACKMKITLGKGMYDLRHTPVLADEFAKTMGERYGWVTDFGKNERGASTDFGNITYAMPALHPVFAIPTKPLQGNHTPGFTAAAASEGAHSATLTMVKALALVGFRVLDDEEYFRKVRKSFEEMF</sequence>
<protein>
    <recommendedName>
        <fullName evidence="2">Peptidase M20 domain-containing protein 2</fullName>
    </recommendedName>
</protein>
<dbReference type="InterPro" id="IPR017144">
    <property type="entry name" value="Xaa-Arg_dipeptidase"/>
</dbReference>
<dbReference type="Gene3D" id="3.30.70.360">
    <property type="match status" value="1"/>
</dbReference>
<dbReference type="InterPro" id="IPR036264">
    <property type="entry name" value="Bact_exopeptidase_dim_dom"/>
</dbReference>
<evidence type="ECO:0000313" key="4">
    <source>
        <dbReference type="EMBL" id="KDQ53778.1"/>
    </source>
</evidence>
<dbReference type="SUPFAM" id="SSF55031">
    <property type="entry name" value="Bacterial exopeptidase dimerisation domain"/>
    <property type="match status" value="1"/>
</dbReference>
<evidence type="ECO:0000259" key="3">
    <source>
        <dbReference type="Pfam" id="PF07687"/>
    </source>
</evidence>
<evidence type="ECO:0000256" key="1">
    <source>
        <dbReference type="ARBA" id="ARBA00006247"/>
    </source>
</evidence>
<dbReference type="EMBL" id="KL197732">
    <property type="protein sequence ID" value="KDQ53778.1"/>
    <property type="molecule type" value="Genomic_DNA"/>
</dbReference>
<feature type="domain" description="Peptidase M20 dimerisation" evidence="3">
    <location>
        <begin position="177"/>
        <end position="266"/>
    </location>
</feature>
<evidence type="ECO:0000256" key="2">
    <source>
        <dbReference type="PIRNR" id="PIRNR037226"/>
    </source>
</evidence>
<dbReference type="InterPro" id="IPR011650">
    <property type="entry name" value="Peptidase_M20_dimer"/>
</dbReference>
<dbReference type="InParanoid" id="A0A067PFT9"/>
<dbReference type="FunFam" id="3.30.70.360:FF:000004">
    <property type="entry name" value="Peptidase M20 domain-containing protein 2"/>
    <property type="match status" value="1"/>
</dbReference>
<dbReference type="HOGENOM" id="CLU_031812_1_1_1"/>
<proteinExistence type="inferred from homology"/>
<dbReference type="Proteomes" id="UP000027265">
    <property type="component" value="Unassembled WGS sequence"/>
</dbReference>
<dbReference type="Pfam" id="PF01546">
    <property type="entry name" value="Peptidase_M20"/>
    <property type="match status" value="1"/>
</dbReference>
<gene>
    <name evidence="4" type="ORF">JAAARDRAFT_61149</name>
</gene>
<reference evidence="5" key="1">
    <citation type="journal article" date="2014" name="Proc. Natl. Acad. Sci. U.S.A.">
        <title>Extensive sampling of basidiomycete genomes demonstrates inadequacy of the white-rot/brown-rot paradigm for wood decay fungi.</title>
        <authorList>
            <person name="Riley R."/>
            <person name="Salamov A.A."/>
            <person name="Brown D.W."/>
            <person name="Nagy L.G."/>
            <person name="Floudas D."/>
            <person name="Held B.W."/>
            <person name="Levasseur A."/>
            <person name="Lombard V."/>
            <person name="Morin E."/>
            <person name="Otillar R."/>
            <person name="Lindquist E.A."/>
            <person name="Sun H."/>
            <person name="LaButti K.M."/>
            <person name="Schmutz J."/>
            <person name="Jabbour D."/>
            <person name="Luo H."/>
            <person name="Baker S.E."/>
            <person name="Pisabarro A.G."/>
            <person name="Walton J.D."/>
            <person name="Blanchette R.A."/>
            <person name="Henrissat B."/>
            <person name="Martin F."/>
            <person name="Cullen D."/>
            <person name="Hibbett D.S."/>
            <person name="Grigoriev I.V."/>
        </authorList>
    </citation>
    <scope>NUCLEOTIDE SEQUENCE [LARGE SCALE GENOMIC DNA]</scope>
    <source>
        <strain evidence="5">MUCL 33604</strain>
    </source>
</reference>
<dbReference type="CDD" id="cd05672">
    <property type="entry name" value="M20_ACY1L2-like"/>
    <property type="match status" value="1"/>
</dbReference>
<dbReference type="NCBIfam" id="TIGR01891">
    <property type="entry name" value="amidohydrolases"/>
    <property type="match status" value="1"/>
</dbReference>
<dbReference type="InterPro" id="IPR017439">
    <property type="entry name" value="Amidohydrolase"/>
</dbReference>